<comment type="caution">
    <text evidence="2">The sequence shown here is derived from an EMBL/GenBank/DDBJ whole genome shotgun (WGS) entry which is preliminary data.</text>
</comment>
<feature type="transmembrane region" description="Helical" evidence="1">
    <location>
        <begin position="46"/>
        <end position="71"/>
    </location>
</feature>
<keyword evidence="1" id="KW-0472">Membrane</keyword>
<keyword evidence="1" id="KW-1133">Transmembrane helix</keyword>
<feature type="transmembrane region" description="Helical" evidence="1">
    <location>
        <begin position="131"/>
        <end position="149"/>
    </location>
</feature>
<dbReference type="Proteomes" id="UP000248557">
    <property type="component" value="Unassembled WGS sequence"/>
</dbReference>
<evidence type="ECO:0000256" key="1">
    <source>
        <dbReference type="SAM" id="Phobius"/>
    </source>
</evidence>
<feature type="transmembrane region" description="Helical" evidence="1">
    <location>
        <begin position="155"/>
        <end position="174"/>
    </location>
</feature>
<protein>
    <submittedName>
        <fullName evidence="2">Cell wall biosynthesis protein</fullName>
    </submittedName>
</protein>
<proteinExistence type="predicted"/>
<dbReference type="RefSeq" id="WP_112149649.1">
    <property type="nucleotide sequence ID" value="NZ_NGJK01000068.1"/>
</dbReference>
<feature type="transmembrane region" description="Helical" evidence="1">
    <location>
        <begin position="6"/>
        <end position="25"/>
    </location>
</feature>
<organism evidence="2 3">
    <name type="scientific">Methanosphaera stadtmanae</name>
    <dbReference type="NCBI Taxonomy" id="2317"/>
    <lineage>
        <taxon>Archaea</taxon>
        <taxon>Methanobacteriati</taxon>
        <taxon>Methanobacteriota</taxon>
        <taxon>Methanomada group</taxon>
        <taxon>Methanobacteria</taxon>
        <taxon>Methanobacteriales</taxon>
        <taxon>Methanobacteriaceae</taxon>
        <taxon>Methanosphaera</taxon>
    </lineage>
</organism>
<reference evidence="2 3" key="1">
    <citation type="submission" date="2017-05" db="EMBL/GenBank/DDBJ databases">
        <title>Host range expansion of the Methanosphaera genus to humans and monogastric animals involves recent and extensive reduction in genome content.</title>
        <authorList>
            <person name="Hoedt E.C."/>
            <person name="Volmer J.G."/>
            <person name="Parks D.H."/>
            <person name="Rosewarne C.P."/>
            <person name="Denman S.E."/>
            <person name="Mcsweeney C.S."/>
            <person name="O Cuiv P."/>
            <person name="Hugenholtz P."/>
            <person name="Tyson G.W."/>
            <person name="Morrison M."/>
        </authorList>
    </citation>
    <scope>NUCLEOTIDE SEQUENCE [LARGE SCALE GENOMIC DNA]</scope>
    <source>
        <strain evidence="2 3">PA5</strain>
    </source>
</reference>
<evidence type="ECO:0000313" key="2">
    <source>
        <dbReference type="EMBL" id="RAP02855.1"/>
    </source>
</evidence>
<dbReference type="AlphaFoldDB" id="A0A328Q3I1"/>
<keyword evidence="1" id="KW-0812">Transmembrane</keyword>
<sequence>MKIYLMWIIAFLLTLVLTIVFTVLFSKIKGNLFEDIRGGIPRGVGIAPFIVMVLLFPAPFNYLIAIIGITAFVDDIIGRKRLGSYMEVGQFFRGIGILIVMIVGYNIMGPVAILVALMVQITNIADMQPGTACFSVIIMSVISFTILAIVHSPSYYLPILLLLICLGYVSQDYSGYIMMGEIGNHSFGVALGICLALVSASIAKYIAPSSFYVVEFIIMLILFLITAIVIAKLRETTLEYYLETYLHIENPTFGDYVMDVLTGGGLGDLLRRIFLGTEQYDINNSFLISLGVRRLVYNPIKTNDSKKETLDRNTSFDEEGFI</sequence>
<feature type="transmembrane region" description="Helical" evidence="1">
    <location>
        <begin position="212"/>
        <end position="231"/>
    </location>
</feature>
<evidence type="ECO:0000313" key="3">
    <source>
        <dbReference type="Proteomes" id="UP000248557"/>
    </source>
</evidence>
<feature type="transmembrane region" description="Helical" evidence="1">
    <location>
        <begin position="186"/>
        <end position="206"/>
    </location>
</feature>
<gene>
    <name evidence="2" type="ORF">CA615_05360</name>
</gene>
<name>A0A328Q3I1_9EURY</name>
<feature type="transmembrane region" description="Helical" evidence="1">
    <location>
        <begin position="91"/>
        <end position="119"/>
    </location>
</feature>
<dbReference type="EMBL" id="NGJK01000068">
    <property type="protein sequence ID" value="RAP02855.1"/>
    <property type="molecule type" value="Genomic_DNA"/>
</dbReference>
<accession>A0A328Q3I1</accession>